<comment type="caution">
    <text evidence="3">The sequence shown here is derived from an EMBL/GenBank/DDBJ whole genome shotgun (WGS) entry which is preliminary data.</text>
</comment>
<gene>
    <name evidence="3" type="ORF">E6Q60_10855</name>
</gene>
<dbReference type="InterPro" id="IPR050190">
    <property type="entry name" value="UPF0213_domain"/>
</dbReference>
<comment type="similarity">
    <text evidence="1">Belongs to the UPF0213 family.</text>
</comment>
<sequence>MHWTVYILRCADGSLYTGITTNLMRRVKAHDAGKGARYTQGRGPFELVHQELHKNRAEATKREMSIKSLSRTQKLELISAYSKS</sequence>
<evidence type="ECO:0000313" key="3">
    <source>
        <dbReference type="EMBL" id="TXI27018.1"/>
    </source>
</evidence>
<dbReference type="PANTHER" id="PTHR34477:SF1">
    <property type="entry name" value="UPF0213 PROTEIN YHBQ"/>
    <property type="match status" value="1"/>
</dbReference>
<dbReference type="Pfam" id="PF01541">
    <property type="entry name" value="GIY-YIG"/>
    <property type="match status" value="1"/>
</dbReference>
<dbReference type="SUPFAM" id="SSF82771">
    <property type="entry name" value="GIY-YIG endonuclease"/>
    <property type="match status" value="1"/>
</dbReference>
<dbReference type="InterPro" id="IPR000305">
    <property type="entry name" value="GIY-YIG_endonuc"/>
</dbReference>
<organism evidence="3 4">
    <name type="scientific">Nitrosomonas oligotropha</name>
    <dbReference type="NCBI Taxonomy" id="42354"/>
    <lineage>
        <taxon>Bacteria</taxon>
        <taxon>Pseudomonadati</taxon>
        <taxon>Pseudomonadota</taxon>
        <taxon>Betaproteobacteria</taxon>
        <taxon>Nitrosomonadales</taxon>
        <taxon>Nitrosomonadaceae</taxon>
        <taxon>Nitrosomonas</taxon>
    </lineage>
</organism>
<dbReference type="AlphaFoldDB" id="A0A5C7VS82"/>
<evidence type="ECO:0000259" key="2">
    <source>
        <dbReference type="PROSITE" id="PS50164"/>
    </source>
</evidence>
<dbReference type="InterPro" id="IPR035901">
    <property type="entry name" value="GIY-YIG_endonuc_sf"/>
</dbReference>
<dbReference type="Gene3D" id="3.40.1440.10">
    <property type="entry name" value="GIY-YIG endonuclease"/>
    <property type="match status" value="1"/>
</dbReference>
<name>A0A5C7VS82_9PROT</name>
<evidence type="ECO:0000313" key="4">
    <source>
        <dbReference type="Proteomes" id="UP000321055"/>
    </source>
</evidence>
<evidence type="ECO:0000256" key="1">
    <source>
        <dbReference type="ARBA" id="ARBA00007435"/>
    </source>
</evidence>
<dbReference type="Proteomes" id="UP000321055">
    <property type="component" value="Unassembled WGS sequence"/>
</dbReference>
<accession>A0A5C7VS82</accession>
<proteinExistence type="inferred from homology"/>
<dbReference type="EMBL" id="SSFX01000087">
    <property type="protein sequence ID" value="TXI27018.1"/>
    <property type="molecule type" value="Genomic_DNA"/>
</dbReference>
<dbReference type="CDD" id="cd10456">
    <property type="entry name" value="GIY-YIG_UPF0213"/>
    <property type="match status" value="1"/>
</dbReference>
<reference evidence="3 4" key="1">
    <citation type="submission" date="2018-09" db="EMBL/GenBank/DDBJ databases">
        <title>Metagenome Assembled Genomes from an Advanced Water Purification Facility.</title>
        <authorList>
            <person name="Stamps B.W."/>
            <person name="Spear J.R."/>
        </authorList>
    </citation>
    <scope>NUCLEOTIDE SEQUENCE [LARGE SCALE GENOMIC DNA]</scope>
    <source>
        <strain evidence="3">Bin_54_1</strain>
    </source>
</reference>
<protein>
    <submittedName>
        <fullName evidence="3">GIY-YIG nuclease family protein</fullName>
    </submittedName>
</protein>
<dbReference type="PROSITE" id="PS50164">
    <property type="entry name" value="GIY_YIG"/>
    <property type="match status" value="1"/>
</dbReference>
<dbReference type="PANTHER" id="PTHR34477">
    <property type="entry name" value="UPF0213 PROTEIN YHBQ"/>
    <property type="match status" value="1"/>
</dbReference>
<feature type="domain" description="GIY-YIG" evidence="2">
    <location>
        <begin position="1"/>
        <end position="76"/>
    </location>
</feature>